<comment type="similarity">
    <text evidence="3">Belongs to the IUNH family. RihA subfamily.</text>
</comment>
<keyword evidence="7" id="KW-0479">Metal-binding</keyword>
<feature type="binding site" evidence="7">
    <location>
        <position position="39"/>
    </location>
    <ligand>
        <name>Ca(2+)</name>
        <dbReference type="ChEBI" id="CHEBI:29108"/>
    </ligand>
</feature>
<accession>A3QAS1</accession>
<dbReference type="GO" id="GO:0006152">
    <property type="term" value="P:purine nucleoside catabolic process"/>
    <property type="evidence" value="ECO:0007669"/>
    <property type="project" value="TreeGrafter"/>
</dbReference>
<dbReference type="InterPro" id="IPR001910">
    <property type="entry name" value="Inosine/uridine_hydrolase_dom"/>
</dbReference>
<dbReference type="PANTHER" id="PTHR12304:SF4">
    <property type="entry name" value="URIDINE NUCLEOSIDASE"/>
    <property type="match status" value="1"/>
</dbReference>
<feature type="domain" description="Inosine/uridine-preferring nucleoside hydrolase" evidence="4">
    <location>
        <begin position="29"/>
        <end position="324"/>
    </location>
</feature>
<dbReference type="RefSeq" id="WP_011864503.1">
    <property type="nucleotide sequence ID" value="NC_009092.1"/>
</dbReference>
<keyword evidence="6" id="KW-1185">Reference proteome</keyword>
<dbReference type="EMBL" id="CP000606">
    <property type="protein sequence ID" value="ABO22569.1"/>
    <property type="molecule type" value="Genomic_DNA"/>
</dbReference>
<evidence type="ECO:0007829" key="7">
    <source>
        <dbReference type="PDB" id="4WR2"/>
    </source>
</evidence>
<dbReference type="OrthoDB" id="9797882at2"/>
<dbReference type="GO" id="GO:0045437">
    <property type="term" value="F:uridine nucleosidase activity"/>
    <property type="evidence" value="ECO:0007669"/>
    <property type="project" value="InterPro"/>
</dbReference>
<reference evidence="7" key="2">
    <citation type="submission" date="2014-10" db="PDB data bank">
        <title>Crystal structure of a putative pyrimidine-specific ribonucleoside hydrolase (RihA) Protein from Shewanella loihica PV-4 (SHEW_0697, Target PSI-029635) with divalent cation and PEG 400 bound at the active site.</title>
        <authorList>
            <person name="Himmel D.M."/>
            <person name="Bhosle R."/>
            <person name="Toro R."/>
            <person name="Hillerich B."/>
            <person name="Gizzi A."/>
            <person name="Garforth S."/>
            <person name="Kar A."/>
            <person name="Chan M.K."/>
            <person name="Lafluer J."/>
            <person name="Patel H."/>
            <person name="Matikainen B."/>
            <person name="Chamala S."/>
            <person name="Lim S."/>
            <person name="Celikgil A."/>
            <person name="Villegas G."/>
            <person name="Evans B."/>
            <person name="Love J."/>
            <person name="Fiser A."/>
            <person name="Seidel R.D."/>
            <person name="Bonanno J.B."/>
            <person name="Almo S.C."/>
        </authorList>
    </citation>
    <scope>X-RAY CRYSTALLOGRAPHY (1.70 ANGSTROMS) IN COMPLEX WITH CA(2+)</scope>
</reference>
<dbReference type="HAMAP" id="MF_01431">
    <property type="entry name" value="Pyrim_hydro_RihA"/>
    <property type="match status" value="1"/>
</dbReference>
<evidence type="ECO:0000259" key="4">
    <source>
        <dbReference type="Pfam" id="PF01156"/>
    </source>
</evidence>
<gene>
    <name evidence="3" type="primary">rihA</name>
    <name evidence="5" type="ordered locus">Shew_0697</name>
</gene>
<dbReference type="NCBIfam" id="NF007761">
    <property type="entry name" value="PRK10443.1"/>
    <property type="match status" value="1"/>
</dbReference>
<feature type="binding site" evidence="7">
    <location>
        <position position="34"/>
    </location>
    <ligand>
        <name>Ca(2+)</name>
        <dbReference type="ChEBI" id="CHEBI:29108"/>
    </ligand>
</feature>
<dbReference type="KEGG" id="slo:Shew_0697"/>
<name>A3QAS1_SHELP</name>
<dbReference type="SMR" id="A3QAS1"/>
<dbReference type="FunFam" id="3.90.245.10:FF:000001">
    <property type="entry name" value="Pyrimidine-specific ribonucleoside hydrolase RihA"/>
    <property type="match status" value="1"/>
</dbReference>
<evidence type="ECO:0000313" key="5">
    <source>
        <dbReference type="EMBL" id="ABO22569.1"/>
    </source>
</evidence>
<dbReference type="PDB" id="4WR2">
    <property type="method" value="X-ray"/>
    <property type="resolution" value="1.70 A"/>
    <property type="chains" value="A=1-335"/>
</dbReference>
<dbReference type="SUPFAM" id="SSF53590">
    <property type="entry name" value="Nucleoside hydrolase"/>
    <property type="match status" value="1"/>
</dbReference>
<dbReference type="GO" id="GO:0046872">
    <property type="term" value="F:metal ion binding"/>
    <property type="evidence" value="ECO:0007669"/>
    <property type="project" value="UniProtKB-KW"/>
</dbReference>
<dbReference type="Pfam" id="PF01156">
    <property type="entry name" value="IU_nuc_hydro"/>
    <property type="match status" value="1"/>
</dbReference>
<keyword evidence="7" id="KW-0002">3D-structure</keyword>
<keyword evidence="2 3" id="KW-0326">Glycosidase</keyword>
<keyword evidence="1 3" id="KW-0378">Hydrolase</keyword>
<protein>
    <recommendedName>
        <fullName evidence="3">Pyrimidine-specific ribonucleoside hydrolase RihA</fullName>
        <ecNumber evidence="3">3.2.-.-</ecNumber>
    </recommendedName>
    <alternativeName>
        <fullName evidence="3">Cytidine/uridine-specific hydrolase</fullName>
    </alternativeName>
</protein>
<dbReference type="HOGENOM" id="CLU_036838_2_0_6"/>
<dbReference type="STRING" id="323850.Shew_0697"/>
<dbReference type="EC" id="3.2.-.-" evidence="3"/>
<feature type="binding site" evidence="7">
    <location>
        <position position="148"/>
    </location>
    <ligand>
        <name>Ca(2+)</name>
        <dbReference type="ChEBI" id="CHEBI:29108"/>
    </ligand>
</feature>
<dbReference type="GO" id="GO:0006206">
    <property type="term" value="P:pyrimidine nucleobase metabolic process"/>
    <property type="evidence" value="ECO:0007669"/>
    <property type="project" value="UniProtKB-UniRule"/>
</dbReference>
<evidence type="ECO:0000256" key="2">
    <source>
        <dbReference type="ARBA" id="ARBA00023295"/>
    </source>
</evidence>
<sequence>MTQSNAAPHSHAANASPKAIRPLASATPIILDCDPGHDDAISLILALSSERLNPLAVTTSAGNQTPDKTLNNALRILTLLNRADMPVAGGAVKPLARELIIADNVHGESGLDGPKLPDPSFDPLTQNAIELMAEKVRQSAVPVTLVPSGPLTNIALFIANYPELHSKVERIVLMGGAAGVGNWTPAAEFNIFVDPEAADMVFKSGIPITMCGLDVTHEAQIMDEDIERIRAIPNPVAQCVAELLDFFMIYHRDPKWGFTGAPLHDPCTIAWLLKPELFTAQECWVGVETKGEYTQGMTVVDRYQLTGKTANATVLFDLDRQGFVDLIVDCLSAYN</sequence>
<evidence type="ECO:0000256" key="3">
    <source>
        <dbReference type="HAMAP-Rule" id="MF_01431"/>
    </source>
</evidence>
<dbReference type="InterPro" id="IPR023186">
    <property type="entry name" value="IUNH"/>
</dbReference>
<dbReference type="AlphaFoldDB" id="A3QAS1"/>
<comment type="function">
    <text evidence="3">Hydrolyzes cytidine or uridine to ribose and cytosine or uracil, respectively.</text>
</comment>
<dbReference type="Proteomes" id="UP000001558">
    <property type="component" value="Chromosome"/>
</dbReference>
<keyword evidence="7" id="KW-0106">Calcium</keyword>
<dbReference type="PANTHER" id="PTHR12304">
    <property type="entry name" value="INOSINE-URIDINE PREFERRING NUCLEOSIDE HYDROLASE"/>
    <property type="match status" value="1"/>
</dbReference>
<dbReference type="GO" id="GO:0008477">
    <property type="term" value="F:purine nucleosidase activity"/>
    <property type="evidence" value="ECO:0007669"/>
    <property type="project" value="TreeGrafter"/>
</dbReference>
<feature type="binding site" evidence="7">
    <location>
        <position position="265"/>
    </location>
    <ligand>
        <name>Ca(2+)</name>
        <dbReference type="ChEBI" id="CHEBI:29108"/>
    </ligand>
</feature>
<dbReference type="GO" id="GO:0005829">
    <property type="term" value="C:cytosol"/>
    <property type="evidence" value="ECO:0007669"/>
    <property type="project" value="TreeGrafter"/>
</dbReference>
<dbReference type="eggNOG" id="COG1957">
    <property type="taxonomic scope" value="Bacteria"/>
</dbReference>
<dbReference type="InterPro" id="IPR022975">
    <property type="entry name" value="Pyrim_hydro_RihA"/>
</dbReference>
<evidence type="ECO:0000313" key="6">
    <source>
        <dbReference type="Proteomes" id="UP000001558"/>
    </source>
</evidence>
<dbReference type="GO" id="GO:0015949">
    <property type="term" value="P:nucleobase-containing small molecule interconversion"/>
    <property type="evidence" value="ECO:0007669"/>
    <property type="project" value="InterPro"/>
</dbReference>
<reference evidence="5 6" key="1">
    <citation type="submission" date="2007-03" db="EMBL/GenBank/DDBJ databases">
        <title>Complete sequence of Shewanella loihica PV-4.</title>
        <authorList>
            <consortium name="US DOE Joint Genome Institute"/>
            <person name="Copeland A."/>
            <person name="Lucas S."/>
            <person name="Lapidus A."/>
            <person name="Barry K."/>
            <person name="Detter J.C."/>
            <person name="Glavina del Rio T."/>
            <person name="Hammon N."/>
            <person name="Israni S."/>
            <person name="Dalin E."/>
            <person name="Tice H."/>
            <person name="Pitluck S."/>
            <person name="Chain P."/>
            <person name="Malfatti S."/>
            <person name="Shin M."/>
            <person name="Vergez L."/>
            <person name="Schmutz J."/>
            <person name="Larimer F."/>
            <person name="Land M."/>
            <person name="Hauser L."/>
            <person name="Kyrpides N."/>
            <person name="Mikhailova N."/>
            <person name="Romine M.F."/>
            <person name="Serres G."/>
            <person name="Fredrickson J."/>
            <person name="Tiedje J."/>
            <person name="Richardson P."/>
        </authorList>
    </citation>
    <scope>NUCLEOTIDE SEQUENCE [LARGE SCALE GENOMIC DNA]</scope>
    <source>
        <strain evidence="6">ATCC BAA-1088 / PV-4</strain>
    </source>
</reference>
<dbReference type="PDBsum" id="4WR2"/>
<proteinExistence type="evidence at protein level"/>
<organism evidence="5 6">
    <name type="scientific">Shewanella loihica (strain ATCC BAA-1088 / PV-4)</name>
    <dbReference type="NCBI Taxonomy" id="323850"/>
    <lineage>
        <taxon>Bacteria</taxon>
        <taxon>Pseudomonadati</taxon>
        <taxon>Pseudomonadota</taxon>
        <taxon>Gammaproteobacteria</taxon>
        <taxon>Alteromonadales</taxon>
        <taxon>Shewanellaceae</taxon>
        <taxon>Shewanella</taxon>
    </lineage>
</organism>
<evidence type="ECO:0000256" key="1">
    <source>
        <dbReference type="ARBA" id="ARBA00022801"/>
    </source>
</evidence>
<dbReference type="CDD" id="cd02651">
    <property type="entry name" value="nuc_hydro_IU_UC_XIUA"/>
    <property type="match status" value="1"/>
</dbReference>
<feature type="active site" evidence="3">
    <location>
        <position position="264"/>
    </location>
</feature>
<dbReference type="InterPro" id="IPR036452">
    <property type="entry name" value="Ribo_hydro-like"/>
</dbReference>
<dbReference type="Gene3D" id="3.90.245.10">
    <property type="entry name" value="Ribonucleoside hydrolase-like"/>
    <property type="match status" value="1"/>
</dbReference>
<dbReference type="EvolutionaryTrace" id="A3QAS1"/>